<evidence type="ECO:0000313" key="1">
    <source>
        <dbReference type="EMBL" id="KAF2688483.1"/>
    </source>
</evidence>
<gene>
    <name evidence="1" type="ORF">K458DRAFT_384668</name>
</gene>
<protein>
    <submittedName>
        <fullName evidence="1">Uncharacterized protein</fullName>
    </submittedName>
</protein>
<dbReference type="EMBL" id="MU005573">
    <property type="protein sequence ID" value="KAF2688483.1"/>
    <property type="molecule type" value="Genomic_DNA"/>
</dbReference>
<dbReference type="Proteomes" id="UP000799291">
    <property type="component" value="Unassembled WGS sequence"/>
</dbReference>
<dbReference type="AlphaFoldDB" id="A0A6G1JEB8"/>
<evidence type="ECO:0000313" key="2">
    <source>
        <dbReference type="Proteomes" id="UP000799291"/>
    </source>
</evidence>
<organism evidence="1 2">
    <name type="scientific">Lentithecium fluviatile CBS 122367</name>
    <dbReference type="NCBI Taxonomy" id="1168545"/>
    <lineage>
        <taxon>Eukaryota</taxon>
        <taxon>Fungi</taxon>
        <taxon>Dikarya</taxon>
        <taxon>Ascomycota</taxon>
        <taxon>Pezizomycotina</taxon>
        <taxon>Dothideomycetes</taxon>
        <taxon>Pleosporomycetidae</taxon>
        <taxon>Pleosporales</taxon>
        <taxon>Massarineae</taxon>
        <taxon>Lentitheciaceae</taxon>
        <taxon>Lentithecium</taxon>
    </lineage>
</organism>
<proteinExistence type="predicted"/>
<sequence>MAHQFHHLGFSTIGYIPCNQVTLAGRCFTAPKTCKHRNCTGRDCNLNPSEIAGHKGKEVTPSLYATVQFEYSKSLPPEKLPYGKFLVHFKKNEPVAHFKIDHFLDKHEREYKDLTLRHQWVTVNTYKFDTVIRDFTTVKRMEWIPYGTHLDNKKCFTNWKAEIVDMWDRFGRRGHDADWRQRFEDVIAKNRREVEEWKSLPKQWNMEMVKHGGWR</sequence>
<reference evidence="1" key="1">
    <citation type="journal article" date="2020" name="Stud. Mycol.">
        <title>101 Dothideomycetes genomes: a test case for predicting lifestyles and emergence of pathogens.</title>
        <authorList>
            <person name="Haridas S."/>
            <person name="Albert R."/>
            <person name="Binder M."/>
            <person name="Bloem J."/>
            <person name="Labutti K."/>
            <person name="Salamov A."/>
            <person name="Andreopoulos B."/>
            <person name="Baker S."/>
            <person name="Barry K."/>
            <person name="Bills G."/>
            <person name="Bluhm B."/>
            <person name="Cannon C."/>
            <person name="Castanera R."/>
            <person name="Culley D."/>
            <person name="Daum C."/>
            <person name="Ezra D."/>
            <person name="Gonzalez J."/>
            <person name="Henrissat B."/>
            <person name="Kuo A."/>
            <person name="Liang C."/>
            <person name="Lipzen A."/>
            <person name="Lutzoni F."/>
            <person name="Magnuson J."/>
            <person name="Mondo S."/>
            <person name="Nolan M."/>
            <person name="Ohm R."/>
            <person name="Pangilinan J."/>
            <person name="Park H.-J."/>
            <person name="Ramirez L."/>
            <person name="Alfaro M."/>
            <person name="Sun H."/>
            <person name="Tritt A."/>
            <person name="Yoshinaga Y."/>
            <person name="Zwiers L.-H."/>
            <person name="Turgeon B."/>
            <person name="Goodwin S."/>
            <person name="Spatafora J."/>
            <person name="Crous P."/>
            <person name="Grigoriev I."/>
        </authorList>
    </citation>
    <scope>NUCLEOTIDE SEQUENCE</scope>
    <source>
        <strain evidence="1">CBS 122367</strain>
    </source>
</reference>
<accession>A0A6G1JEB8</accession>
<keyword evidence="2" id="KW-1185">Reference proteome</keyword>
<name>A0A6G1JEB8_9PLEO</name>